<evidence type="ECO:0000313" key="3">
    <source>
        <dbReference type="Proteomes" id="UP000236333"/>
    </source>
</evidence>
<gene>
    <name evidence="2" type="ORF">TSOC_013804</name>
</gene>
<dbReference type="OrthoDB" id="525027at2759"/>
<dbReference type="GO" id="GO:0006351">
    <property type="term" value="P:DNA-templated transcription"/>
    <property type="evidence" value="ECO:0007669"/>
    <property type="project" value="InterPro"/>
</dbReference>
<proteinExistence type="predicted"/>
<feature type="region of interest" description="Disordered" evidence="1">
    <location>
        <begin position="66"/>
        <end position="98"/>
    </location>
</feature>
<dbReference type="EMBL" id="PGGS01001459">
    <property type="protein sequence ID" value="PNH00375.1"/>
    <property type="molecule type" value="Genomic_DNA"/>
</dbReference>
<dbReference type="InterPro" id="IPR022709">
    <property type="entry name" value="SCAI"/>
</dbReference>
<name>A0A2J7ZJC7_9CHLO</name>
<reference evidence="2 3" key="1">
    <citation type="journal article" date="2017" name="Mol. Biol. Evol.">
        <title>The 4-celled Tetrabaena socialis nuclear genome reveals the essential components for genetic control of cell number at the origin of multicellularity in the volvocine lineage.</title>
        <authorList>
            <person name="Featherston J."/>
            <person name="Arakaki Y."/>
            <person name="Hanschen E.R."/>
            <person name="Ferris P.J."/>
            <person name="Michod R.E."/>
            <person name="Olson B.J.S.C."/>
            <person name="Nozaki H."/>
            <person name="Durand P.M."/>
        </authorList>
    </citation>
    <scope>NUCLEOTIDE SEQUENCE [LARGE SCALE GENOMIC DNA]</scope>
    <source>
        <strain evidence="2 3">NIES-571</strain>
    </source>
</reference>
<dbReference type="AlphaFoldDB" id="A0A2J7ZJC7"/>
<accession>A0A2J7ZJC7</accession>
<organism evidence="2 3">
    <name type="scientific">Tetrabaena socialis</name>
    <dbReference type="NCBI Taxonomy" id="47790"/>
    <lineage>
        <taxon>Eukaryota</taxon>
        <taxon>Viridiplantae</taxon>
        <taxon>Chlorophyta</taxon>
        <taxon>core chlorophytes</taxon>
        <taxon>Chlorophyceae</taxon>
        <taxon>CS clade</taxon>
        <taxon>Chlamydomonadales</taxon>
        <taxon>Tetrabaenaceae</taxon>
        <taxon>Tetrabaena</taxon>
    </lineage>
</organism>
<comment type="caution">
    <text evidence="2">The sequence shown here is derived from an EMBL/GenBank/DDBJ whole genome shotgun (WGS) entry which is preliminary data.</text>
</comment>
<evidence type="ECO:0000313" key="2">
    <source>
        <dbReference type="EMBL" id="PNH00375.1"/>
    </source>
</evidence>
<keyword evidence="3" id="KW-1185">Reference proteome</keyword>
<protein>
    <submittedName>
        <fullName evidence="2">Uncharacterized protein</fullName>
    </submittedName>
</protein>
<sequence length="98" mass="11087">MADPLSWAPKQQFQLLVDRANKRFAKLRDLQARSGFSWPLSQAAFHKSFDAFSRLWQFQLANRASVPSRPAATSGEPPQLTGPRAATWYRVPTRPDST</sequence>
<dbReference type="Proteomes" id="UP000236333">
    <property type="component" value="Unassembled WGS sequence"/>
</dbReference>
<dbReference type="Pfam" id="PF12070">
    <property type="entry name" value="SCAI"/>
    <property type="match status" value="1"/>
</dbReference>
<evidence type="ECO:0000256" key="1">
    <source>
        <dbReference type="SAM" id="MobiDB-lite"/>
    </source>
</evidence>
<dbReference type="GO" id="GO:0003714">
    <property type="term" value="F:transcription corepressor activity"/>
    <property type="evidence" value="ECO:0007669"/>
    <property type="project" value="InterPro"/>
</dbReference>